<dbReference type="AlphaFoldDB" id="A0AAW1IUG3"/>
<proteinExistence type="predicted"/>
<comment type="caution">
    <text evidence="1">The sequence shown here is derived from an EMBL/GenBank/DDBJ whole genome shotgun (WGS) entry which is preliminary data.</text>
</comment>
<evidence type="ECO:0000313" key="1">
    <source>
        <dbReference type="EMBL" id="KAK9693293.1"/>
    </source>
</evidence>
<keyword evidence="2" id="KW-1185">Reference proteome</keyword>
<dbReference type="EMBL" id="JASPKY010000547">
    <property type="protein sequence ID" value="KAK9693293.1"/>
    <property type="molecule type" value="Genomic_DNA"/>
</dbReference>
<organism evidence="1 2">
    <name type="scientific">Popillia japonica</name>
    <name type="common">Japanese beetle</name>
    <dbReference type="NCBI Taxonomy" id="7064"/>
    <lineage>
        <taxon>Eukaryota</taxon>
        <taxon>Metazoa</taxon>
        <taxon>Ecdysozoa</taxon>
        <taxon>Arthropoda</taxon>
        <taxon>Hexapoda</taxon>
        <taxon>Insecta</taxon>
        <taxon>Pterygota</taxon>
        <taxon>Neoptera</taxon>
        <taxon>Endopterygota</taxon>
        <taxon>Coleoptera</taxon>
        <taxon>Polyphaga</taxon>
        <taxon>Scarabaeiformia</taxon>
        <taxon>Scarabaeidae</taxon>
        <taxon>Rutelinae</taxon>
        <taxon>Popillia</taxon>
    </lineage>
</organism>
<name>A0AAW1IUG3_POPJA</name>
<accession>A0AAW1IUG3</accession>
<reference evidence="1 2" key="1">
    <citation type="journal article" date="2024" name="BMC Genomics">
        <title>De novo assembly and annotation of Popillia japonica's genome with initial clues to its potential as an invasive pest.</title>
        <authorList>
            <person name="Cucini C."/>
            <person name="Boschi S."/>
            <person name="Funari R."/>
            <person name="Cardaioli E."/>
            <person name="Iannotti N."/>
            <person name="Marturano G."/>
            <person name="Paoli F."/>
            <person name="Bruttini M."/>
            <person name="Carapelli A."/>
            <person name="Frati F."/>
            <person name="Nardi F."/>
        </authorList>
    </citation>
    <scope>NUCLEOTIDE SEQUENCE [LARGE SCALE GENOMIC DNA]</scope>
    <source>
        <strain evidence="1">DMR45628</strain>
    </source>
</reference>
<evidence type="ECO:0000313" key="2">
    <source>
        <dbReference type="Proteomes" id="UP001458880"/>
    </source>
</evidence>
<protein>
    <submittedName>
        <fullName evidence="1">Uncharacterized protein</fullName>
    </submittedName>
</protein>
<dbReference type="Proteomes" id="UP001458880">
    <property type="component" value="Unassembled WGS sequence"/>
</dbReference>
<gene>
    <name evidence="1" type="ORF">QE152_g34323</name>
</gene>
<sequence length="150" mass="17367">MNQEGVIEDANVIDVENNCYIVQTRDGTTYKLPENIGEYLEVREGQVLQIEPDRYLRLSIPPESDDNENNCGNETIDLKENTNKRVENDVCWKYVVLKNMRNYLMIKSVKNTLWTLLATEMNNLGYTVGEGKEGAERCRHTLDFTSNRNE</sequence>